<dbReference type="CDD" id="cd10747">
    <property type="entry name" value="DnaJ_C"/>
    <property type="match status" value="1"/>
</dbReference>
<dbReference type="InterPro" id="IPR036410">
    <property type="entry name" value="HSP_DnaJ_Cys-rich_dom_sf"/>
</dbReference>
<dbReference type="Gene3D" id="2.10.230.10">
    <property type="entry name" value="Heat shock protein DnaJ, cysteine-rich domain"/>
    <property type="match status" value="1"/>
</dbReference>
<evidence type="ECO:0000256" key="1">
    <source>
        <dbReference type="ARBA" id="ARBA00022723"/>
    </source>
</evidence>
<evidence type="ECO:0000313" key="12">
    <source>
        <dbReference type="EMBL" id="KKS57443.1"/>
    </source>
</evidence>
<dbReference type="GO" id="GO:0005737">
    <property type="term" value="C:cytoplasm"/>
    <property type="evidence" value="ECO:0007669"/>
    <property type="project" value="UniProtKB-SubCell"/>
</dbReference>
<dbReference type="InterPro" id="IPR002939">
    <property type="entry name" value="DnaJ_C"/>
</dbReference>
<accession>A0A0G1D5V7</accession>
<organism evidence="12 13">
    <name type="scientific">Candidatus Magasanikbacteria bacterium GW2011_GWA2_42_32</name>
    <dbReference type="NCBI Taxonomy" id="1619039"/>
    <lineage>
        <taxon>Bacteria</taxon>
        <taxon>Candidatus Magasanikiibacteriota</taxon>
    </lineage>
</organism>
<dbReference type="SUPFAM" id="SSF57938">
    <property type="entry name" value="DnaJ/Hsp40 cysteine-rich domain"/>
    <property type="match status" value="1"/>
</dbReference>
<feature type="repeat" description="CXXCXGXG motif" evidence="8">
    <location>
        <begin position="167"/>
        <end position="174"/>
    </location>
</feature>
<dbReference type="FunFam" id="2.60.260.20:FF:000005">
    <property type="entry name" value="Chaperone protein dnaJ 1, mitochondrial"/>
    <property type="match status" value="1"/>
</dbReference>
<dbReference type="InterPro" id="IPR008971">
    <property type="entry name" value="HSP40/DnaJ_pept-bd"/>
</dbReference>
<dbReference type="GO" id="GO:0009408">
    <property type="term" value="P:response to heat"/>
    <property type="evidence" value="ECO:0007669"/>
    <property type="project" value="InterPro"/>
</dbReference>
<keyword evidence="2 8" id="KW-0677">Repeat</keyword>
<reference evidence="12 13" key="1">
    <citation type="journal article" date="2015" name="Nature">
        <title>rRNA introns, odd ribosomes, and small enigmatic genomes across a large radiation of phyla.</title>
        <authorList>
            <person name="Brown C.T."/>
            <person name="Hug L.A."/>
            <person name="Thomas B.C."/>
            <person name="Sharon I."/>
            <person name="Castelle C.J."/>
            <person name="Singh A."/>
            <person name="Wilkins M.J."/>
            <person name="Williams K.H."/>
            <person name="Banfield J.F."/>
        </authorList>
    </citation>
    <scope>NUCLEOTIDE SEQUENCE [LARGE SCALE GENOMIC DNA]</scope>
</reference>
<gene>
    <name evidence="8" type="primary">dnaJ</name>
    <name evidence="12" type="ORF">UV20_C0001G0083</name>
</gene>
<evidence type="ECO:0000256" key="8">
    <source>
        <dbReference type="HAMAP-Rule" id="MF_01152"/>
    </source>
</evidence>
<dbReference type="PATRIC" id="fig|1619039.3.peg.87"/>
<evidence type="ECO:0000256" key="5">
    <source>
        <dbReference type="ARBA" id="ARBA00023186"/>
    </source>
</evidence>
<dbReference type="AlphaFoldDB" id="A0A0G1D5V7"/>
<dbReference type="NCBIfam" id="TIGR02349">
    <property type="entry name" value="DnaJ_bact"/>
    <property type="match status" value="1"/>
</dbReference>
<dbReference type="PANTHER" id="PTHR43096:SF52">
    <property type="entry name" value="DNAJ HOMOLOG 1, MITOCHONDRIAL-RELATED"/>
    <property type="match status" value="1"/>
</dbReference>
<dbReference type="PROSITE" id="PS00636">
    <property type="entry name" value="DNAJ_1"/>
    <property type="match status" value="1"/>
</dbReference>
<dbReference type="InterPro" id="IPR018253">
    <property type="entry name" value="DnaJ_domain_CS"/>
</dbReference>
<dbReference type="SMART" id="SM00271">
    <property type="entry name" value="DnaJ"/>
    <property type="match status" value="1"/>
</dbReference>
<feature type="repeat" description="CXXCXGXG motif" evidence="8">
    <location>
        <begin position="210"/>
        <end position="217"/>
    </location>
</feature>
<feature type="binding site" evidence="8">
    <location>
        <position position="210"/>
    </location>
    <ligand>
        <name>Zn(2+)</name>
        <dbReference type="ChEBI" id="CHEBI:29105"/>
        <label>2</label>
    </ligand>
</feature>
<dbReference type="PRINTS" id="PR00625">
    <property type="entry name" value="JDOMAIN"/>
</dbReference>
<dbReference type="FunFam" id="2.10.230.10:FF:000002">
    <property type="entry name" value="Molecular chaperone DnaJ"/>
    <property type="match status" value="1"/>
</dbReference>
<dbReference type="NCBIfam" id="NF008035">
    <property type="entry name" value="PRK10767.1"/>
    <property type="match status" value="1"/>
</dbReference>
<dbReference type="CDD" id="cd06257">
    <property type="entry name" value="DnaJ"/>
    <property type="match status" value="1"/>
</dbReference>
<dbReference type="Pfam" id="PF00684">
    <property type="entry name" value="DnaJ_CXXCXGXG"/>
    <property type="match status" value="1"/>
</dbReference>
<dbReference type="GO" id="GO:0042026">
    <property type="term" value="P:protein refolding"/>
    <property type="evidence" value="ECO:0007669"/>
    <property type="project" value="TreeGrafter"/>
</dbReference>
<sequence length="374" mass="40217">MSKDYYKILGVSKGASQDEIRAAFRKMAHQHHPDKQGGNVEKFKEANEAFQVLNDPQKRQQYDQFGATFDNAGAGGPGGYGQGFGGAGDFDFSGFGGGSGGQGFDFGDLGDIFGGFGDIFGGGGSGRSAGGRRGARGQDIQVDIQIDLKETAFGTEKTFKLYKNTACDVCSGSGVESGSKMHKCKDCGGKGQVQQVQRTVFGAFQSVVQCPVCEGAGEIPEKKCKQCSGRGIIKKQEEITVKIPAGIDDGESIRLASHGEAGHKGSRAGDLYLRVRVKKDLRFHREGFDIYIKKNISFTEAALGATVEVESLDGLLKVVIPEGVQSGQLIRLKSKGITHLRDFSRGDLYVEVIVVTPAKLSRRQKDLLRDLEKE</sequence>
<keyword evidence="4 8" id="KW-0862">Zinc</keyword>
<comment type="function">
    <text evidence="8">Participates actively in the response to hyperosmotic and heat shock by preventing the aggregation of stress-denatured proteins and by disaggregating proteins, also in an autonomous, DnaK-independent fashion. Unfolded proteins bind initially to DnaJ; upon interaction with the DnaJ-bound protein, DnaK hydrolyzes its bound ATP, resulting in the formation of a stable complex. GrpE releases ADP from DnaK; ATP binding to DnaK triggers the release of the substrate protein, thus completing the reaction cycle. Several rounds of ATP-dependent interactions between DnaJ, DnaK and GrpE are required for fully efficient folding. Also involved, together with DnaK and GrpE, in the DNA replication of plasmids through activation of initiation proteins.</text>
</comment>
<name>A0A0G1D5V7_9BACT</name>
<dbReference type="GO" id="GO:0005524">
    <property type="term" value="F:ATP binding"/>
    <property type="evidence" value="ECO:0007669"/>
    <property type="project" value="InterPro"/>
</dbReference>
<dbReference type="GO" id="GO:0051082">
    <property type="term" value="F:unfolded protein binding"/>
    <property type="evidence" value="ECO:0007669"/>
    <property type="project" value="UniProtKB-UniRule"/>
</dbReference>
<protein>
    <recommendedName>
        <fullName evidence="7 8">Chaperone protein DnaJ</fullName>
    </recommendedName>
</protein>
<dbReference type="Gene3D" id="2.60.260.20">
    <property type="entry name" value="Urease metallochaperone UreE, N-terminal domain"/>
    <property type="match status" value="2"/>
</dbReference>
<dbReference type="GO" id="GO:0031072">
    <property type="term" value="F:heat shock protein binding"/>
    <property type="evidence" value="ECO:0007669"/>
    <property type="project" value="InterPro"/>
</dbReference>
<dbReference type="SUPFAM" id="SSF46565">
    <property type="entry name" value="Chaperone J-domain"/>
    <property type="match status" value="1"/>
</dbReference>
<evidence type="ECO:0000259" key="10">
    <source>
        <dbReference type="PROSITE" id="PS50076"/>
    </source>
</evidence>
<dbReference type="GO" id="GO:0006260">
    <property type="term" value="P:DNA replication"/>
    <property type="evidence" value="ECO:0007669"/>
    <property type="project" value="UniProtKB-KW"/>
</dbReference>
<dbReference type="InterPro" id="IPR001623">
    <property type="entry name" value="DnaJ_domain"/>
</dbReference>
<feature type="binding site" evidence="8">
    <location>
        <position position="184"/>
    </location>
    <ligand>
        <name>Zn(2+)</name>
        <dbReference type="ChEBI" id="CHEBI:29105"/>
        <label>2</label>
    </ligand>
</feature>
<evidence type="ECO:0000256" key="9">
    <source>
        <dbReference type="PROSITE-ProRule" id="PRU00546"/>
    </source>
</evidence>
<comment type="domain">
    <text evidence="8">The J domain is necessary and sufficient to stimulate DnaK ATPase activity. Zinc center 1 plays an important role in the autonomous, DnaK-independent chaperone activity of DnaJ. Zinc center 2 is essential for interaction with DnaK and for DnaJ activity.</text>
</comment>
<dbReference type="InterPro" id="IPR036869">
    <property type="entry name" value="J_dom_sf"/>
</dbReference>
<proteinExistence type="inferred from homology"/>
<evidence type="ECO:0000259" key="11">
    <source>
        <dbReference type="PROSITE" id="PS51188"/>
    </source>
</evidence>
<keyword evidence="1 8" id="KW-0479">Metal-binding</keyword>
<feature type="binding site" evidence="8">
    <location>
        <position position="227"/>
    </location>
    <ligand>
        <name>Zn(2+)</name>
        <dbReference type="ChEBI" id="CHEBI:29105"/>
        <label>1</label>
    </ligand>
</feature>
<dbReference type="Proteomes" id="UP000034837">
    <property type="component" value="Unassembled WGS sequence"/>
</dbReference>
<dbReference type="EMBL" id="LCDO01000001">
    <property type="protein sequence ID" value="KKS57443.1"/>
    <property type="molecule type" value="Genomic_DNA"/>
</dbReference>
<keyword evidence="8" id="KW-0346">Stress response</keyword>
<dbReference type="Pfam" id="PF01556">
    <property type="entry name" value="DnaJ_C"/>
    <property type="match status" value="1"/>
</dbReference>
<evidence type="ECO:0000256" key="4">
    <source>
        <dbReference type="ARBA" id="ARBA00022833"/>
    </source>
</evidence>
<keyword evidence="8" id="KW-0235">DNA replication</keyword>
<feature type="binding site" evidence="8">
    <location>
        <position position="167"/>
    </location>
    <ligand>
        <name>Zn(2+)</name>
        <dbReference type="ChEBI" id="CHEBI:29105"/>
        <label>1</label>
    </ligand>
</feature>
<feature type="domain" description="J" evidence="10">
    <location>
        <begin position="4"/>
        <end position="66"/>
    </location>
</feature>
<feature type="binding site" evidence="8">
    <location>
        <position position="224"/>
    </location>
    <ligand>
        <name>Zn(2+)</name>
        <dbReference type="ChEBI" id="CHEBI:29105"/>
        <label>1</label>
    </ligand>
</feature>
<feature type="binding site" evidence="8">
    <location>
        <position position="213"/>
    </location>
    <ligand>
        <name>Zn(2+)</name>
        <dbReference type="ChEBI" id="CHEBI:29105"/>
        <label>2</label>
    </ligand>
</feature>
<keyword evidence="3 8" id="KW-0863">Zinc-finger</keyword>
<evidence type="ECO:0000256" key="7">
    <source>
        <dbReference type="ARBA" id="ARBA00067609"/>
    </source>
</evidence>
<dbReference type="InterPro" id="IPR012724">
    <property type="entry name" value="DnaJ"/>
</dbReference>
<dbReference type="SUPFAM" id="SSF49493">
    <property type="entry name" value="HSP40/DnaJ peptide-binding domain"/>
    <property type="match status" value="2"/>
</dbReference>
<keyword evidence="5 8" id="KW-0143">Chaperone</keyword>
<dbReference type="Pfam" id="PF00226">
    <property type="entry name" value="DnaJ"/>
    <property type="match status" value="1"/>
</dbReference>
<dbReference type="PROSITE" id="PS51188">
    <property type="entry name" value="ZF_CR"/>
    <property type="match status" value="1"/>
</dbReference>
<feature type="binding site" evidence="8">
    <location>
        <position position="187"/>
    </location>
    <ligand>
        <name>Zn(2+)</name>
        <dbReference type="ChEBI" id="CHEBI:29105"/>
        <label>2</label>
    </ligand>
</feature>
<dbReference type="GO" id="GO:0008270">
    <property type="term" value="F:zinc ion binding"/>
    <property type="evidence" value="ECO:0007669"/>
    <property type="project" value="UniProtKB-UniRule"/>
</dbReference>
<dbReference type="HAMAP" id="MF_01152">
    <property type="entry name" value="DnaJ"/>
    <property type="match status" value="1"/>
</dbReference>
<evidence type="ECO:0000256" key="3">
    <source>
        <dbReference type="ARBA" id="ARBA00022771"/>
    </source>
</evidence>
<dbReference type="Gene3D" id="1.10.287.110">
    <property type="entry name" value="DnaJ domain"/>
    <property type="match status" value="1"/>
</dbReference>
<comment type="subcellular location">
    <subcellularLocation>
        <location evidence="8">Cytoplasm</location>
    </subcellularLocation>
</comment>
<feature type="repeat" description="CXXCXGXG motif" evidence="8">
    <location>
        <begin position="224"/>
        <end position="231"/>
    </location>
</feature>
<dbReference type="PROSITE" id="PS50076">
    <property type="entry name" value="DNAJ_2"/>
    <property type="match status" value="1"/>
</dbReference>
<dbReference type="PANTHER" id="PTHR43096">
    <property type="entry name" value="DNAJ HOMOLOG 1, MITOCHONDRIAL-RELATED"/>
    <property type="match status" value="1"/>
</dbReference>
<comment type="similarity">
    <text evidence="6 8">Belongs to the DnaJ family.</text>
</comment>
<feature type="zinc finger region" description="CR-type" evidence="9">
    <location>
        <begin position="154"/>
        <end position="236"/>
    </location>
</feature>
<keyword evidence="8" id="KW-0963">Cytoplasm</keyword>
<comment type="caution">
    <text evidence="12">The sequence shown here is derived from an EMBL/GenBank/DDBJ whole genome shotgun (WGS) entry which is preliminary data.</text>
</comment>
<dbReference type="InterPro" id="IPR001305">
    <property type="entry name" value="HSP_DnaJ_Cys-rich_dom"/>
</dbReference>
<evidence type="ECO:0000313" key="13">
    <source>
        <dbReference type="Proteomes" id="UP000034837"/>
    </source>
</evidence>
<feature type="repeat" description="CXXCXGXG motif" evidence="8">
    <location>
        <begin position="184"/>
        <end position="191"/>
    </location>
</feature>
<feature type="domain" description="CR-type" evidence="11">
    <location>
        <begin position="154"/>
        <end position="236"/>
    </location>
</feature>
<evidence type="ECO:0000256" key="6">
    <source>
        <dbReference type="ARBA" id="ARBA00061004"/>
    </source>
</evidence>
<comment type="cofactor">
    <cofactor evidence="8">
        <name>Zn(2+)</name>
        <dbReference type="ChEBI" id="CHEBI:29105"/>
    </cofactor>
    <text evidence="8">Binds 2 Zn(2+) ions per monomer.</text>
</comment>
<feature type="binding site" evidence="8">
    <location>
        <position position="170"/>
    </location>
    <ligand>
        <name>Zn(2+)</name>
        <dbReference type="ChEBI" id="CHEBI:29105"/>
        <label>1</label>
    </ligand>
</feature>
<comment type="subunit">
    <text evidence="8">Homodimer.</text>
</comment>
<evidence type="ECO:0000256" key="2">
    <source>
        <dbReference type="ARBA" id="ARBA00022737"/>
    </source>
</evidence>
<dbReference type="CDD" id="cd10719">
    <property type="entry name" value="DnaJ_zf"/>
    <property type="match status" value="1"/>
</dbReference>